<comment type="caution">
    <text evidence="7">The sequence shown here is derived from an EMBL/GenBank/DDBJ whole genome shotgun (WGS) entry which is preliminary data.</text>
</comment>
<evidence type="ECO:0000256" key="1">
    <source>
        <dbReference type="ARBA" id="ARBA00004418"/>
    </source>
</evidence>
<gene>
    <name evidence="7" type="primary">mdtN_3</name>
    <name evidence="7" type="ORF">GALL_152810</name>
</gene>
<dbReference type="Pfam" id="PF25954">
    <property type="entry name" value="Beta-barrel_RND_2"/>
    <property type="match status" value="1"/>
</dbReference>
<dbReference type="AlphaFoldDB" id="A0A1J5SEU9"/>
<dbReference type="Gene3D" id="2.40.30.170">
    <property type="match status" value="1"/>
</dbReference>
<dbReference type="GO" id="GO:0042597">
    <property type="term" value="C:periplasmic space"/>
    <property type="evidence" value="ECO:0007669"/>
    <property type="project" value="UniProtKB-SubCell"/>
</dbReference>
<name>A0A1J5SEU9_9ZZZZ</name>
<dbReference type="SUPFAM" id="SSF111369">
    <property type="entry name" value="HlyD-like secretion proteins"/>
    <property type="match status" value="2"/>
</dbReference>
<keyword evidence="4" id="KW-0574">Periplasm</keyword>
<feature type="domain" description="CusB-like beta-barrel" evidence="6">
    <location>
        <begin position="237"/>
        <end position="322"/>
    </location>
</feature>
<dbReference type="InterPro" id="IPR058792">
    <property type="entry name" value="Beta-barrel_RND_2"/>
</dbReference>
<dbReference type="InterPro" id="IPR050465">
    <property type="entry name" value="UPF0194_transport"/>
</dbReference>
<dbReference type="Gene3D" id="2.40.50.100">
    <property type="match status" value="2"/>
</dbReference>
<evidence type="ECO:0000259" key="6">
    <source>
        <dbReference type="Pfam" id="PF25954"/>
    </source>
</evidence>
<protein>
    <submittedName>
        <fullName evidence="7">Multidrug resistance protein MdtN</fullName>
    </submittedName>
</protein>
<dbReference type="PANTHER" id="PTHR32347">
    <property type="entry name" value="EFFLUX SYSTEM COMPONENT YKNX-RELATED"/>
    <property type="match status" value="1"/>
</dbReference>
<dbReference type="EMBL" id="MLJW01000073">
    <property type="protein sequence ID" value="OIR02568.1"/>
    <property type="molecule type" value="Genomic_DNA"/>
</dbReference>
<evidence type="ECO:0000256" key="4">
    <source>
        <dbReference type="ARBA" id="ARBA00022764"/>
    </source>
</evidence>
<sequence>MTAARKAVILVLVLALGAFALFRTHLLDSWEAKDQGPSLLLSGNIEAHESVLSFKTLQSRIVSLPFNEGQWVKRGTPVAAVDDADIRQQLEIAQAQLAVQERQLDSARQNLVAAGGAVAADRAELAQRRQDRRRSTELRRQGFFSAAALEQADTAVDLARAALTRDQALASVASRNIATAQAGVRAGEASVALARIVQGYATLYAPFDGVITVRQAELGEVVVPGTPVVSIADLDHVWLRAYVNETDLGRVHLGSAAVVTTDSYPNKRYRGRVSFIADQAEFTPKSVETHAERVTLVYRIKIDIDNAAHELVPGMPADARIALPAAQ</sequence>
<comment type="similarity">
    <text evidence="2">Belongs to the UPF0194 family.</text>
</comment>
<accession>A0A1J5SEU9</accession>
<keyword evidence="3" id="KW-0732">Signal</keyword>
<evidence type="ECO:0000313" key="7">
    <source>
        <dbReference type="EMBL" id="OIR02568.1"/>
    </source>
</evidence>
<evidence type="ECO:0000256" key="2">
    <source>
        <dbReference type="ARBA" id="ARBA00010602"/>
    </source>
</evidence>
<evidence type="ECO:0000256" key="5">
    <source>
        <dbReference type="ARBA" id="ARBA00023054"/>
    </source>
</evidence>
<organism evidence="7">
    <name type="scientific">mine drainage metagenome</name>
    <dbReference type="NCBI Taxonomy" id="410659"/>
    <lineage>
        <taxon>unclassified sequences</taxon>
        <taxon>metagenomes</taxon>
        <taxon>ecological metagenomes</taxon>
    </lineage>
</organism>
<reference evidence="7" key="1">
    <citation type="submission" date="2016-10" db="EMBL/GenBank/DDBJ databases">
        <title>Sequence of Gallionella enrichment culture.</title>
        <authorList>
            <person name="Poehlein A."/>
            <person name="Muehling M."/>
            <person name="Daniel R."/>
        </authorList>
    </citation>
    <scope>NUCLEOTIDE SEQUENCE</scope>
</reference>
<proteinExistence type="inferred from homology"/>
<evidence type="ECO:0000256" key="3">
    <source>
        <dbReference type="ARBA" id="ARBA00022729"/>
    </source>
</evidence>
<comment type="subcellular location">
    <subcellularLocation>
        <location evidence="1">Periplasm</location>
    </subcellularLocation>
</comment>
<keyword evidence="5" id="KW-0175">Coiled coil</keyword>
<dbReference type="PANTHER" id="PTHR32347:SF29">
    <property type="entry name" value="UPF0194 MEMBRANE PROTEIN YBHG"/>
    <property type="match status" value="1"/>
</dbReference>